<dbReference type="KEGG" id="mees:MmiEs2_12640"/>
<keyword evidence="3" id="KW-1185">Reference proteome</keyword>
<accession>A0AA96VB64</accession>
<keyword evidence="1" id="KW-0472">Membrane</keyword>
<keyword evidence="1" id="KW-1133">Transmembrane helix</keyword>
<evidence type="ECO:0000256" key="1">
    <source>
        <dbReference type="SAM" id="Phobius"/>
    </source>
</evidence>
<evidence type="ECO:0008006" key="4">
    <source>
        <dbReference type="Google" id="ProtNLM"/>
    </source>
</evidence>
<proteinExistence type="predicted"/>
<evidence type="ECO:0000313" key="3">
    <source>
        <dbReference type="Proteomes" id="UP001302662"/>
    </source>
</evidence>
<protein>
    <recommendedName>
        <fullName evidence="4">Transmembrane protein</fullName>
    </recommendedName>
</protein>
<keyword evidence="1" id="KW-0812">Transmembrane</keyword>
<organism evidence="2 3">
    <name type="scientific">Methanimicrococcus stummii</name>
    <dbReference type="NCBI Taxonomy" id="3028294"/>
    <lineage>
        <taxon>Archaea</taxon>
        <taxon>Methanobacteriati</taxon>
        <taxon>Methanobacteriota</taxon>
        <taxon>Stenosarchaea group</taxon>
        <taxon>Methanomicrobia</taxon>
        <taxon>Methanosarcinales</taxon>
        <taxon>Methanosarcinaceae</taxon>
        <taxon>Methanimicrococcus</taxon>
    </lineage>
</organism>
<sequence>MFAVAEILLIFLVLLLYLIPVAIFMIVLYYIVKNAVKKGILEAENEKIKTPPSKEDENDDD</sequence>
<gene>
    <name evidence="2" type="ORF">MmiEs2_12640</name>
</gene>
<dbReference type="Pfam" id="PF19483">
    <property type="entry name" value="DUF6019"/>
    <property type="match status" value="1"/>
</dbReference>
<dbReference type="EMBL" id="CP131062">
    <property type="protein sequence ID" value="WNY29050.1"/>
    <property type="molecule type" value="Genomic_DNA"/>
</dbReference>
<evidence type="ECO:0000313" key="2">
    <source>
        <dbReference type="EMBL" id="WNY29050.1"/>
    </source>
</evidence>
<dbReference type="Proteomes" id="UP001302662">
    <property type="component" value="Chromosome"/>
</dbReference>
<feature type="transmembrane region" description="Helical" evidence="1">
    <location>
        <begin position="6"/>
        <end position="32"/>
    </location>
</feature>
<name>A0AA96VB64_9EURY</name>
<dbReference type="InterPro" id="IPR046061">
    <property type="entry name" value="DUF6019"/>
</dbReference>
<reference evidence="2 3" key="1">
    <citation type="submission" date="2023-07" db="EMBL/GenBank/DDBJ databases">
        <title>Closed genome sequence of Methanimicrococcus sp. Es2.</title>
        <authorList>
            <person name="Protasov E."/>
            <person name="Platt K."/>
            <person name="Reeh H."/>
            <person name="Poehlein A."/>
            <person name="Daniel R."/>
            <person name="Brune A."/>
        </authorList>
    </citation>
    <scope>NUCLEOTIDE SEQUENCE [LARGE SCALE GENOMIC DNA]</scope>
    <source>
        <strain evidence="2 3">Es2</strain>
    </source>
</reference>
<dbReference type="AlphaFoldDB" id="A0AA96VB64"/>